<organism evidence="2 3">
    <name type="scientific">Longispora fulva</name>
    <dbReference type="NCBI Taxonomy" id="619741"/>
    <lineage>
        <taxon>Bacteria</taxon>
        <taxon>Bacillati</taxon>
        <taxon>Actinomycetota</taxon>
        <taxon>Actinomycetes</taxon>
        <taxon>Micromonosporales</taxon>
        <taxon>Micromonosporaceae</taxon>
        <taxon>Longispora</taxon>
    </lineage>
</organism>
<evidence type="ECO:0000256" key="1">
    <source>
        <dbReference type="SAM" id="SignalP"/>
    </source>
</evidence>
<keyword evidence="3" id="KW-1185">Reference proteome</keyword>
<name>A0A8J7GEP3_9ACTN</name>
<reference evidence="2" key="1">
    <citation type="submission" date="2020-11" db="EMBL/GenBank/DDBJ databases">
        <title>Sequencing the genomes of 1000 actinobacteria strains.</title>
        <authorList>
            <person name="Klenk H.-P."/>
        </authorList>
    </citation>
    <scope>NUCLEOTIDE SEQUENCE</scope>
    <source>
        <strain evidence="2">DSM 45356</strain>
    </source>
</reference>
<proteinExistence type="predicted"/>
<accession>A0A8J7GEP3</accession>
<feature type="chain" id="PRO_5035274550" evidence="1">
    <location>
        <begin position="29"/>
        <end position="355"/>
    </location>
</feature>
<dbReference type="AlphaFoldDB" id="A0A8J7GEP3"/>
<dbReference type="RefSeq" id="WP_197003369.1">
    <property type="nucleotide sequence ID" value="NZ_BONS01000040.1"/>
</dbReference>
<sequence length="355" mass="36901">MDLRLRASTLAAVAAVGALFALPAPHPAAPPAQPAAAGPPVPLETAWPAAKVSTLPSVQPDGSTFLPLLVVSPDILAGMRNGKTFVLRTPTETRELAPNVTGLARTLDAYTVAGGQLFWIVSVKDLNGGQRSTLWTADIAAGPARVLATDTGAPRARAGALDLQVVDGVVHWAGDGPDGGTELRAVPATGGPVSTTRVKGRYTLSAWPWLSPAISTTGAPVELLNADTKAVLKVPAAKGRRLSCGPAWCRSSDDGVLELRRVDGSDPRRFGEQGARPTSYPIGAVNTLDVFTAGVASTASGLIRPLFLYDIPGHRVVQVASAAGAFGVRDNWLLWSTGDNEGLAWHFLDLRSLAP</sequence>
<evidence type="ECO:0000313" key="3">
    <source>
        <dbReference type="Proteomes" id="UP000622552"/>
    </source>
</evidence>
<keyword evidence="1" id="KW-0732">Signal</keyword>
<evidence type="ECO:0000313" key="2">
    <source>
        <dbReference type="EMBL" id="MBG6136385.1"/>
    </source>
</evidence>
<dbReference type="EMBL" id="JADOUF010000001">
    <property type="protein sequence ID" value="MBG6136385.1"/>
    <property type="molecule type" value="Genomic_DNA"/>
</dbReference>
<feature type="signal peptide" evidence="1">
    <location>
        <begin position="1"/>
        <end position="28"/>
    </location>
</feature>
<gene>
    <name evidence="2" type="ORF">IW245_002579</name>
</gene>
<comment type="caution">
    <text evidence="2">The sequence shown here is derived from an EMBL/GenBank/DDBJ whole genome shotgun (WGS) entry which is preliminary data.</text>
</comment>
<dbReference type="Proteomes" id="UP000622552">
    <property type="component" value="Unassembled WGS sequence"/>
</dbReference>
<protein>
    <submittedName>
        <fullName evidence="2">Uncharacterized protein</fullName>
    </submittedName>
</protein>